<evidence type="ECO:0000313" key="7">
    <source>
        <dbReference type="EMBL" id="MFB9232403.1"/>
    </source>
</evidence>
<dbReference type="InterPro" id="IPR015421">
    <property type="entry name" value="PyrdxlP-dep_Trfase_major"/>
</dbReference>
<gene>
    <name evidence="7" type="ORF">ACFFUT_11465</name>
</gene>
<accession>A0ABV5JI12</accession>
<dbReference type="Gene3D" id="3.90.1150.10">
    <property type="entry name" value="Aspartate Aminotransferase, domain 1"/>
    <property type="match status" value="1"/>
</dbReference>
<dbReference type="InterPro" id="IPR015422">
    <property type="entry name" value="PyrdxlP-dep_Trfase_small"/>
</dbReference>
<keyword evidence="5" id="KW-0804">Transcription</keyword>
<keyword evidence="7" id="KW-0808">Transferase</keyword>
<name>A0ABV5JI12_9RHOB</name>
<keyword evidence="8" id="KW-1185">Reference proteome</keyword>
<evidence type="ECO:0000256" key="3">
    <source>
        <dbReference type="ARBA" id="ARBA00023015"/>
    </source>
</evidence>
<evidence type="ECO:0000259" key="6">
    <source>
        <dbReference type="PROSITE" id="PS50949"/>
    </source>
</evidence>
<dbReference type="PROSITE" id="PS50949">
    <property type="entry name" value="HTH_GNTR"/>
    <property type="match status" value="1"/>
</dbReference>
<comment type="caution">
    <text evidence="7">The sequence shown here is derived from an EMBL/GenBank/DDBJ whole genome shotgun (WGS) entry which is preliminary data.</text>
</comment>
<reference evidence="7 8" key="1">
    <citation type="submission" date="2024-09" db="EMBL/GenBank/DDBJ databases">
        <authorList>
            <person name="Sun Q."/>
            <person name="Mori K."/>
        </authorList>
    </citation>
    <scope>NUCLEOTIDE SEQUENCE [LARGE SCALE GENOMIC DNA]</scope>
    <source>
        <strain evidence="7 8">CECT 8726</strain>
    </source>
</reference>
<keyword evidence="3" id="KW-0805">Transcription regulation</keyword>
<dbReference type="SUPFAM" id="SSF46785">
    <property type="entry name" value="Winged helix' DNA-binding domain"/>
    <property type="match status" value="1"/>
</dbReference>
<dbReference type="InterPro" id="IPR051446">
    <property type="entry name" value="HTH_trans_reg/aminotransferase"/>
</dbReference>
<dbReference type="InterPro" id="IPR015424">
    <property type="entry name" value="PyrdxlP-dep_Trfase"/>
</dbReference>
<dbReference type="GO" id="GO:0008483">
    <property type="term" value="F:transaminase activity"/>
    <property type="evidence" value="ECO:0007669"/>
    <property type="project" value="UniProtKB-KW"/>
</dbReference>
<dbReference type="Proteomes" id="UP001589683">
    <property type="component" value="Unassembled WGS sequence"/>
</dbReference>
<organism evidence="7 8">
    <name type="scientific">Pseudohalocynthiibacter aestuariivivens</name>
    <dbReference type="NCBI Taxonomy" id="1591409"/>
    <lineage>
        <taxon>Bacteria</taxon>
        <taxon>Pseudomonadati</taxon>
        <taxon>Pseudomonadota</taxon>
        <taxon>Alphaproteobacteria</taxon>
        <taxon>Rhodobacterales</taxon>
        <taxon>Paracoccaceae</taxon>
        <taxon>Pseudohalocynthiibacter</taxon>
    </lineage>
</organism>
<dbReference type="EMBL" id="JBHMEA010000039">
    <property type="protein sequence ID" value="MFB9232403.1"/>
    <property type="molecule type" value="Genomic_DNA"/>
</dbReference>
<evidence type="ECO:0000256" key="4">
    <source>
        <dbReference type="ARBA" id="ARBA00023125"/>
    </source>
</evidence>
<dbReference type="InterPro" id="IPR000524">
    <property type="entry name" value="Tscrpt_reg_HTH_GntR"/>
</dbReference>
<keyword evidence="4" id="KW-0238">DNA-binding</keyword>
<dbReference type="Pfam" id="PF00155">
    <property type="entry name" value="Aminotran_1_2"/>
    <property type="match status" value="1"/>
</dbReference>
<evidence type="ECO:0000256" key="5">
    <source>
        <dbReference type="ARBA" id="ARBA00023163"/>
    </source>
</evidence>
<dbReference type="InterPro" id="IPR036390">
    <property type="entry name" value="WH_DNA-bd_sf"/>
</dbReference>
<dbReference type="Pfam" id="PF00392">
    <property type="entry name" value="GntR"/>
    <property type="match status" value="1"/>
</dbReference>
<dbReference type="InterPro" id="IPR036388">
    <property type="entry name" value="WH-like_DNA-bd_sf"/>
</dbReference>
<dbReference type="RefSeq" id="WP_213887962.1">
    <property type="nucleotide sequence ID" value="NZ_JAGFNU010000002.1"/>
</dbReference>
<comment type="similarity">
    <text evidence="1">In the C-terminal section; belongs to the class-I pyridoxal-phosphate-dependent aminotransferase family.</text>
</comment>
<dbReference type="PANTHER" id="PTHR46577">
    <property type="entry name" value="HTH-TYPE TRANSCRIPTIONAL REGULATORY PROTEIN GABR"/>
    <property type="match status" value="1"/>
</dbReference>
<protein>
    <submittedName>
        <fullName evidence="7">PLP-dependent aminotransferase family protein</fullName>
    </submittedName>
</protein>
<dbReference type="CDD" id="cd00609">
    <property type="entry name" value="AAT_like"/>
    <property type="match status" value="1"/>
</dbReference>
<dbReference type="Gene3D" id="3.40.640.10">
    <property type="entry name" value="Type I PLP-dependent aspartate aminotransferase-like (Major domain)"/>
    <property type="match status" value="1"/>
</dbReference>
<keyword evidence="2" id="KW-0663">Pyridoxal phosphate</keyword>
<dbReference type="SUPFAM" id="SSF53383">
    <property type="entry name" value="PLP-dependent transferases"/>
    <property type="match status" value="1"/>
</dbReference>
<sequence>MDTIWFPDLSQCEGSKYKALVDAIRDAIANDQLKEGDKLPPVRELGWKLKVTPGTVARAYTCLTTDGFLKAEVGRGTFVAALGSQKIVPIQPFTPEEWPDEINLLSPLLPDVGQSEAIRDAYLKMAEMLPDETMIRYPSTQRERPARQAVMNWIARLPLGMFDVDDIVLTYGGQSAILSIFQTVLKGATPIVFAEDLTYSGFRHAAQLVRADVVSIACDSEGLLPDALEKACQQHAGQILCTSPEMHNPTAQRTNLTRRKEIAEIARNYDLQIMEDNCYSMSDTDLPSYRALLPKLTWYVSSLSKVFSPSLRIGYVVAPTGRAGDLRRTTQYSHFGIAKPVADLATLLLNSGKVDEIKTKMLGVLRARIKVAVNILGGFDLKWHEDAPFLWLSLPRGWRAASFCRAAEKEGLLVRSADDFALIDGRAPHAIRISVNAHISLACYDDAMVRLRRILLNPPDQIEI</sequence>
<evidence type="ECO:0000313" key="8">
    <source>
        <dbReference type="Proteomes" id="UP001589683"/>
    </source>
</evidence>
<evidence type="ECO:0000256" key="1">
    <source>
        <dbReference type="ARBA" id="ARBA00005384"/>
    </source>
</evidence>
<evidence type="ECO:0000256" key="2">
    <source>
        <dbReference type="ARBA" id="ARBA00022898"/>
    </source>
</evidence>
<dbReference type="InterPro" id="IPR004839">
    <property type="entry name" value="Aminotransferase_I/II_large"/>
</dbReference>
<feature type="domain" description="HTH gntR-type" evidence="6">
    <location>
        <begin position="14"/>
        <end position="82"/>
    </location>
</feature>
<dbReference type="Gene3D" id="1.10.10.10">
    <property type="entry name" value="Winged helix-like DNA-binding domain superfamily/Winged helix DNA-binding domain"/>
    <property type="match status" value="1"/>
</dbReference>
<proteinExistence type="inferred from homology"/>
<dbReference type="SMART" id="SM00345">
    <property type="entry name" value="HTH_GNTR"/>
    <property type="match status" value="1"/>
</dbReference>
<keyword evidence="7" id="KW-0032">Aminotransferase</keyword>
<dbReference type="PANTHER" id="PTHR46577:SF1">
    <property type="entry name" value="HTH-TYPE TRANSCRIPTIONAL REGULATORY PROTEIN GABR"/>
    <property type="match status" value="1"/>
</dbReference>
<dbReference type="CDD" id="cd07377">
    <property type="entry name" value="WHTH_GntR"/>
    <property type="match status" value="1"/>
</dbReference>